<keyword evidence="1" id="KW-1133">Transmembrane helix</keyword>
<evidence type="ECO:0000256" key="1">
    <source>
        <dbReference type="SAM" id="Phobius"/>
    </source>
</evidence>
<comment type="caution">
    <text evidence="3">The sequence shown here is derived from an EMBL/GenBank/DDBJ whole genome shotgun (WGS) entry which is preliminary data.</text>
</comment>
<accession>A0ABN0NXQ3</accession>
<feature type="domain" description="DUF4349" evidence="2">
    <location>
        <begin position="74"/>
        <end position="280"/>
    </location>
</feature>
<evidence type="ECO:0000313" key="4">
    <source>
        <dbReference type="Proteomes" id="UP000016649"/>
    </source>
</evidence>
<dbReference type="InterPro" id="IPR025645">
    <property type="entry name" value="DUF4349"/>
</dbReference>
<reference evidence="3 4" key="1">
    <citation type="submission" date="2013-08" db="EMBL/GenBank/DDBJ databases">
        <authorList>
            <person name="Weinstock G."/>
            <person name="Sodergren E."/>
            <person name="Wylie T."/>
            <person name="Fulton L."/>
            <person name="Fulton R."/>
            <person name="Fronick C."/>
            <person name="O'Laughlin M."/>
            <person name="Godfrey J."/>
            <person name="Miner T."/>
            <person name="Herter B."/>
            <person name="Appelbaum E."/>
            <person name="Cordes M."/>
            <person name="Lek S."/>
            <person name="Wollam A."/>
            <person name="Pepin K.H."/>
            <person name="Palsikar V.B."/>
            <person name="Mitreva M."/>
            <person name="Wilson R.K."/>
        </authorList>
    </citation>
    <scope>NUCLEOTIDE SEQUENCE [LARGE SCALE GENOMIC DNA]</scope>
    <source>
        <strain evidence="3 4">ATCC 700332</strain>
    </source>
</reference>
<sequence length="301" mass="33245">MNKENSMPNTKPFFTAAALTAVLLAAAVFISCGGKSALYEDTYEAGSARAPAEMKMSADNYEEQVPADTAQSGRKLIKTGSLYFKVNDIAQTEIAVAKWCALYGGYVESSFNDENSGSAAVRIPSARFEQAMESAGSIGTLESKSVSAEDVSERYYDLQTRLETRKLMRSRLQTYLSQAKNMEDMLKIEHELNSVIADIESMEGKMKRLSSQIDYSRIEISYHLPFRATSSGGFEWPDMGEAFRRFASNIVDFFAGLLTVLLYIVICGAPLVGIAALLYWLLFGKIGLLKKLFRLLNGKGK</sequence>
<dbReference type="EMBL" id="AWVH01000039">
    <property type="protein sequence ID" value="ERJ92143.1"/>
    <property type="molecule type" value="Genomic_DNA"/>
</dbReference>
<name>A0ABN0NXQ3_TRELE</name>
<dbReference type="Pfam" id="PF14257">
    <property type="entry name" value="DUF4349"/>
    <property type="match status" value="1"/>
</dbReference>
<evidence type="ECO:0000313" key="3">
    <source>
        <dbReference type="EMBL" id="ERJ92143.1"/>
    </source>
</evidence>
<dbReference type="PROSITE" id="PS51257">
    <property type="entry name" value="PROKAR_LIPOPROTEIN"/>
    <property type="match status" value="1"/>
</dbReference>
<feature type="transmembrane region" description="Helical" evidence="1">
    <location>
        <begin position="253"/>
        <end position="282"/>
    </location>
</feature>
<dbReference type="Proteomes" id="UP000016649">
    <property type="component" value="Unassembled WGS sequence"/>
</dbReference>
<keyword evidence="1" id="KW-0472">Membrane</keyword>
<evidence type="ECO:0000259" key="2">
    <source>
        <dbReference type="Pfam" id="PF14257"/>
    </source>
</evidence>
<gene>
    <name evidence="3" type="ORF">HMPREF9193_01804</name>
</gene>
<protein>
    <recommendedName>
        <fullName evidence="2">DUF4349 domain-containing protein</fullName>
    </recommendedName>
</protein>
<keyword evidence="1" id="KW-0812">Transmembrane</keyword>
<organism evidence="3 4">
    <name type="scientific">Treponema lecithinolyticum ATCC 700332</name>
    <dbReference type="NCBI Taxonomy" id="1321815"/>
    <lineage>
        <taxon>Bacteria</taxon>
        <taxon>Pseudomonadati</taxon>
        <taxon>Spirochaetota</taxon>
        <taxon>Spirochaetia</taxon>
        <taxon>Spirochaetales</taxon>
        <taxon>Treponemataceae</taxon>
        <taxon>Treponema</taxon>
    </lineage>
</organism>
<keyword evidence="4" id="KW-1185">Reference proteome</keyword>
<proteinExistence type="predicted"/>